<protein>
    <recommendedName>
        <fullName evidence="6">Phospholipase D</fullName>
        <ecNumber evidence="5">3.1.4.4</ecNumber>
    </recommendedName>
    <alternativeName>
        <fullName evidence="11">Choline phosphatase</fullName>
    </alternativeName>
</protein>
<geneLocation type="plasmid" evidence="13 14">
    <name>pOM4</name>
</geneLocation>
<evidence type="ECO:0000256" key="2">
    <source>
        <dbReference type="ARBA" id="ARBA00003145"/>
    </source>
</evidence>
<evidence type="ECO:0000259" key="12">
    <source>
        <dbReference type="PROSITE" id="PS50035"/>
    </source>
</evidence>
<dbReference type="SUPFAM" id="SSF56024">
    <property type="entry name" value="Phospholipase D/nuclease"/>
    <property type="match status" value="2"/>
</dbReference>
<evidence type="ECO:0000256" key="11">
    <source>
        <dbReference type="ARBA" id="ARBA00029594"/>
    </source>
</evidence>
<reference evidence="13" key="1">
    <citation type="submission" date="2020-09" db="EMBL/GenBank/DDBJ databases">
        <title>Rhizobia associated with sainfoin plants.</title>
        <authorList>
            <person name="Asharfi S."/>
            <person name="Kuzmanovic N."/>
            <person name="Bunk B."/>
            <person name="Sproeer C."/>
            <person name="Becker M."/>
            <person name="Thuenen T."/>
        </authorList>
    </citation>
    <scope>NUCLEOTIDE SEQUENCE</scope>
    <source>
        <strain evidence="13">OM4</strain>
        <plasmid evidence="13">pOM4</plasmid>
    </source>
</reference>
<evidence type="ECO:0000256" key="9">
    <source>
        <dbReference type="ARBA" id="ARBA00022963"/>
    </source>
</evidence>
<keyword evidence="9" id="KW-0442">Lipid degradation</keyword>
<dbReference type="SMART" id="SM00155">
    <property type="entry name" value="PLDc"/>
    <property type="match status" value="2"/>
</dbReference>
<comment type="subcellular location">
    <subcellularLocation>
        <location evidence="3">Secreted</location>
    </subcellularLocation>
</comment>
<feature type="domain" description="PLD phosphodiesterase" evidence="12">
    <location>
        <begin position="734"/>
        <end position="756"/>
    </location>
</feature>
<keyword evidence="10" id="KW-0443">Lipid metabolism</keyword>
<dbReference type="Gene3D" id="3.30.870.10">
    <property type="entry name" value="Endonuclease Chain A"/>
    <property type="match status" value="2"/>
</dbReference>
<dbReference type="InterPro" id="IPR051406">
    <property type="entry name" value="PLD_domain"/>
</dbReference>
<organism evidence="13 14">
    <name type="scientific">Mesorhizobium onobrychidis</name>
    <dbReference type="NCBI Taxonomy" id="2775404"/>
    <lineage>
        <taxon>Bacteria</taxon>
        <taxon>Pseudomonadati</taxon>
        <taxon>Pseudomonadota</taxon>
        <taxon>Alphaproteobacteria</taxon>
        <taxon>Hyphomicrobiales</taxon>
        <taxon>Phyllobacteriaceae</taxon>
        <taxon>Mesorhizobium</taxon>
    </lineage>
</organism>
<keyword evidence="8" id="KW-0378">Hydrolase</keyword>
<evidence type="ECO:0000256" key="3">
    <source>
        <dbReference type="ARBA" id="ARBA00004613"/>
    </source>
</evidence>
<evidence type="ECO:0000256" key="6">
    <source>
        <dbReference type="ARBA" id="ARBA00018392"/>
    </source>
</evidence>
<keyword evidence="7" id="KW-0964">Secreted</keyword>
<accession>A0ABY5R798</accession>
<comment type="similarity">
    <text evidence="4">Belongs to the phospholipase D family.</text>
</comment>
<sequence length="826" mass="90530">MNLFDPPGFVDDLDSAGKEDWSQLVSGWLDAAREGNPDANDGPRNQFFNPLANPPAGDVEVAVISWNAFPRQVRINSLSDMQRWRRADASRDVQDEYCEWSVVRDPATGKIVRVDFTCEAPEYWEFLASQDPDKVVALYRELVSPTVRREDLFVGGSYQRRNRFNNLTSGGIVHLVQGANTLRAEIELGAAATIRRRRDGQDVTDAQGLIRCSRFGEPERNSDPFIGEQVNAQARRLADVTLNNPVGLYLHQFNPVGWATPDGANARDFWRFTRGRDEHFVRASYEVPPERGYVVGDIKIDGRAIQFGAQITDFITIKLEGVATRIGQSTVQPFNGCWSEGAAPPAAAVAVAAQALPSRRAAAYDLRPDEAAAQRAVFEALPERLRADLEAAPPDEGAAPPALLPYPRLPDSDFIARPVSGRVMAYASPDSTYAVTKKLIDSATASLVVGIYDFSAAYMMEHLKRAMRRGVTLSLMLDTNSADEREVLDDLTRLGANCVKAPSSSSGNPVAYFGNAHEKIIVVDGEIVMIQSGNWSENSIPFNEGDGVVIGAFEPGNRDMGLAVESRELAAFFAGLVARDMRLAQGQPPDAVPPDAPAAATPASDIFFEAAPPEVPTRLFSSITVTPDTPIDVTPVVTPENFHKTVKALLRSARHSVRIEQQYIRGGQTAVEELLQQIAEARADHPSLDVRIIVSKKFLDGDKKVKFLKAMDDFEFLFDTNYRYLSLRHFVHCHNKLIVVDEKKVLLGSQNWSTTGLVSNREASLLLEHAGIGGYFAKLFDADWNLSEPGAAPPDFIDPAEAGIRSASDFAQGGVVISSVADYRDV</sequence>
<dbReference type="PANTHER" id="PTHR43856">
    <property type="entry name" value="CARDIOLIPIN HYDROLASE"/>
    <property type="match status" value="1"/>
</dbReference>
<feature type="domain" description="PLD phosphodiesterase" evidence="12">
    <location>
        <begin position="512"/>
        <end position="539"/>
    </location>
</feature>
<dbReference type="InterPro" id="IPR001736">
    <property type="entry name" value="PLipase_D/transphosphatidylase"/>
</dbReference>
<evidence type="ECO:0000256" key="8">
    <source>
        <dbReference type="ARBA" id="ARBA00022801"/>
    </source>
</evidence>
<dbReference type="InterPro" id="IPR025202">
    <property type="entry name" value="PLD-like_dom"/>
</dbReference>
<proteinExistence type="inferred from homology"/>
<keyword evidence="13" id="KW-0614">Plasmid</keyword>
<dbReference type="Pfam" id="PF13091">
    <property type="entry name" value="PLDc_2"/>
    <property type="match status" value="2"/>
</dbReference>
<dbReference type="RefSeq" id="WP_258124210.1">
    <property type="nucleotide sequence ID" value="NZ_CP062230.1"/>
</dbReference>
<gene>
    <name evidence="13" type="ORF">IHQ72_36240</name>
</gene>
<dbReference type="EMBL" id="CP062230">
    <property type="protein sequence ID" value="UVC19350.1"/>
    <property type="molecule type" value="Genomic_DNA"/>
</dbReference>
<evidence type="ECO:0000256" key="5">
    <source>
        <dbReference type="ARBA" id="ARBA00012027"/>
    </source>
</evidence>
<evidence type="ECO:0000313" key="13">
    <source>
        <dbReference type="EMBL" id="UVC19350.1"/>
    </source>
</evidence>
<evidence type="ECO:0000256" key="10">
    <source>
        <dbReference type="ARBA" id="ARBA00023098"/>
    </source>
</evidence>
<name>A0ABY5R798_9HYPH</name>
<dbReference type="PROSITE" id="PS50035">
    <property type="entry name" value="PLD"/>
    <property type="match status" value="2"/>
</dbReference>
<evidence type="ECO:0000256" key="1">
    <source>
        <dbReference type="ARBA" id="ARBA00000798"/>
    </source>
</evidence>
<dbReference type="Proteomes" id="UP001058098">
    <property type="component" value="Plasmid pOM4"/>
</dbReference>
<dbReference type="EC" id="3.1.4.4" evidence="5"/>
<evidence type="ECO:0000313" key="14">
    <source>
        <dbReference type="Proteomes" id="UP001058098"/>
    </source>
</evidence>
<evidence type="ECO:0000256" key="7">
    <source>
        <dbReference type="ARBA" id="ARBA00022525"/>
    </source>
</evidence>
<keyword evidence="14" id="KW-1185">Reference proteome</keyword>
<dbReference type="PANTHER" id="PTHR43856:SF1">
    <property type="entry name" value="MITOCHONDRIAL CARDIOLIPIN HYDROLASE"/>
    <property type="match status" value="1"/>
</dbReference>
<comment type="catalytic activity">
    <reaction evidence="1">
        <text>a 1,2-diacyl-sn-glycero-3-phosphocholine + H2O = a 1,2-diacyl-sn-glycero-3-phosphate + choline + H(+)</text>
        <dbReference type="Rhea" id="RHEA:14445"/>
        <dbReference type="ChEBI" id="CHEBI:15354"/>
        <dbReference type="ChEBI" id="CHEBI:15377"/>
        <dbReference type="ChEBI" id="CHEBI:15378"/>
        <dbReference type="ChEBI" id="CHEBI:57643"/>
        <dbReference type="ChEBI" id="CHEBI:58608"/>
        <dbReference type="EC" id="3.1.4.4"/>
    </reaction>
</comment>
<comment type="function">
    <text evidence="2">Could be a virulence factor.</text>
</comment>
<evidence type="ECO:0000256" key="4">
    <source>
        <dbReference type="ARBA" id="ARBA00008664"/>
    </source>
</evidence>